<name>A0ABD0KAV0_9CAEN</name>
<feature type="non-terminal residue" evidence="1">
    <location>
        <position position="79"/>
    </location>
</feature>
<organism evidence="1 2">
    <name type="scientific">Batillaria attramentaria</name>
    <dbReference type="NCBI Taxonomy" id="370345"/>
    <lineage>
        <taxon>Eukaryota</taxon>
        <taxon>Metazoa</taxon>
        <taxon>Spiralia</taxon>
        <taxon>Lophotrochozoa</taxon>
        <taxon>Mollusca</taxon>
        <taxon>Gastropoda</taxon>
        <taxon>Caenogastropoda</taxon>
        <taxon>Sorbeoconcha</taxon>
        <taxon>Cerithioidea</taxon>
        <taxon>Batillariidae</taxon>
        <taxon>Batillaria</taxon>
    </lineage>
</organism>
<dbReference type="Proteomes" id="UP001519460">
    <property type="component" value="Unassembled WGS sequence"/>
</dbReference>
<protein>
    <submittedName>
        <fullName evidence="1">Uncharacterized protein</fullName>
    </submittedName>
</protein>
<dbReference type="AlphaFoldDB" id="A0ABD0KAV0"/>
<proteinExistence type="predicted"/>
<reference evidence="1 2" key="1">
    <citation type="journal article" date="2023" name="Sci. Data">
        <title>Genome assembly of the Korean intertidal mud-creeper Batillaria attramentaria.</title>
        <authorList>
            <person name="Patra A.K."/>
            <person name="Ho P.T."/>
            <person name="Jun S."/>
            <person name="Lee S.J."/>
            <person name="Kim Y."/>
            <person name="Won Y.J."/>
        </authorList>
    </citation>
    <scope>NUCLEOTIDE SEQUENCE [LARGE SCALE GENOMIC DNA]</scope>
    <source>
        <strain evidence="1">Wonlab-2016</strain>
    </source>
</reference>
<accession>A0ABD0KAV0</accession>
<evidence type="ECO:0000313" key="1">
    <source>
        <dbReference type="EMBL" id="KAK7484255.1"/>
    </source>
</evidence>
<dbReference type="EMBL" id="JACVVK020000213">
    <property type="protein sequence ID" value="KAK7484255.1"/>
    <property type="molecule type" value="Genomic_DNA"/>
</dbReference>
<keyword evidence="2" id="KW-1185">Reference proteome</keyword>
<evidence type="ECO:0000313" key="2">
    <source>
        <dbReference type="Proteomes" id="UP001519460"/>
    </source>
</evidence>
<gene>
    <name evidence="1" type="ORF">BaRGS_00024504</name>
</gene>
<sequence>MVQFADRDIAFAASAYAGKAGDVREIYYWQPKDNNVRFCWLPSMLEMFIQSAQSSMFVQKERKYGNGALNNNIDLGKSG</sequence>
<comment type="caution">
    <text evidence="1">The sequence shown here is derived from an EMBL/GenBank/DDBJ whole genome shotgun (WGS) entry which is preliminary data.</text>
</comment>